<dbReference type="KEGG" id="nlo:107227363"/>
<reference evidence="2" key="1">
    <citation type="submission" date="2025-08" db="UniProtKB">
        <authorList>
            <consortium name="RefSeq"/>
        </authorList>
    </citation>
    <scope>IDENTIFICATION</scope>
    <source>
        <tissue evidence="2">Thorax and Abdomen</tissue>
    </source>
</reference>
<name>A0A6J0CC08_NEOLC</name>
<dbReference type="OrthoDB" id="10251250at2759"/>
<dbReference type="InterPro" id="IPR001611">
    <property type="entry name" value="Leu-rich_rpt"/>
</dbReference>
<dbReference type="PROSITE" id="PS51450">
    <property type="entry name" value="LRR"/>
    <property type="match status" value="1"/>
</dbReference>
<dbReference type="Gene3D" id="3.80.10.10">
    <property type="entry name" value="Ribonuclease Inhibitor"/>
    <property type="match status" value="1"/>
</dbReference>
<evidence type="ECO:0000313" key="1">
    <source>
        <dbReference type="Proteomes" id="UP000829291"/>
    </source>
</evidence>
<accession>A0A6J0CC08</accession>
<dbReference type="GeneID" id="107227363"/>
<dbReference type="InterPro" id="IPR032675">
    <property type="entry name" value="LRR_dom_sf"/>
</dbReference>
<dbReference type="InParanoid" id="A0A6J0CC08"/>
<dbReference type="Proteomes" id="UP000829291">
    <property type="component" value="Chromosome 1"/>
</dbReference>
<gene>
    <name evidence="2" type="primary">LOC107227363</name>
</gene>
<proteinExistence type="predicted"/>
<organism evidence="2">
    <name type="scientific">Neodiprion lecontei</name>
    <name type="common">Redheaded pine sawfly</name>
    <dbReference type="NCBI Taxonomy" id="441921"/>
    <lineage>
        <taxon>Eukaryota</taxon>
        <taxon>Metazoa</taxon>
        <taxon>Ecdysozoa</taxon>
        <taxon>Arthropoda</taxon>
        <taxon>Hexapoda</taxon>
        <taxon>Insecta</taxon>
        <taxon>Pterygota</taxon>
        <taxon>Neoptera</taxon>
        <taxon>Endopterygota</taxon>
        <taxon>Hymenoptera</taxon>
        <taxon>Tenthredinoidea</taxon>
        <taxon>Diprionidae</taxon>
        <taxon>Diprioninae</taxon>
        <taxon>Neodiprion</taxon>
    </lineage>
</organism>
<evidence type="ECO:0000313" key="2">
    <source>
        <dbReference type="RefSeq" id="XP_015523965.1"/>
    </source>
</evidence>
<dbReference type="PANTHER" id="PTHR46282:SF1">
    <property type="entry name" value="LEUCINE-RICH REPEAT-CONTAINING PROTEIN 72-LIKE"/>
    <property type="match status" value="1"/>
</dbReference>
<dbReference type="SUPFAM" id="SSF52058">
    <property type="entry name" value="L domain-like"/>
    <property type="match status" value="1"/>
</dbReference>
<dbReference type="InterPro" id="IPR043313">
    <property type="entry name" value="LRMDA"/>
</dbReference>
<protein>
    <submittedName>
        <fullName evidence="2">Leucine-rich melanocyte differentiation-associated protein isoform X1</fullName>
    </submittedName>
</protein>
<dbReference type="AlphaFoldDB" id="A0A6J0CC08"/>
<sequence length="250" mass="28628">MFDLSHDLESIDDAEEVEELAMTSLAKLVFVDTHSRSTQNGATESESDKALSLAFENLFHMPFDIIETYGSTLGTLDISYNKFSRNLQFLAEFDNVTSLNLDHNNIDSYTIFPPLPKLQLLWLNHNKIEDLYPFVKNLRASVPNLRYLCMMGNKAAPSYLNGGSFYEYLQSRLFVISWFPHLVHLDDRAVTPEQRLEAKRLFKRPLFDQIAETTQVPECLKHLHNKMSSILSKPALPVRSKVPKGSNFII</sequence>
<dbReference type="RefSeq" id="XP_015523965.1">
    <property type="nucleotide sequence ID" value="XM_015668479.2"/>
</dbReference>
<keyword evidence="1" id="KW-1185">Reference proteome</keyword>
<dbReference type="PANTHER" id="PTHR46282">
    <property type="entry name" value="LEUCINE-RICH MELANOCYTE DIFFERENTIATION-ASSOCIATED PROTEIN"/>
    <property type="match status" value="1"/>
</dbReference>